<dbReference type="InterPro" id="IPR003675">
    <property type="entry name" value="Rce1/LyrA-like_dom"/>
</dbReference>
<dbReference type="EMBL" id="JBHSSJ010000012">
    <property type="protein sequence ID" value="MFC6275568.1"/>
    <property type="molecule type" value="Genomic_DNA"/>
</dbReference>
<dbReference type="PANTHER" id="PTHR36435:SF1">
    <property type="entry name" value="CAAX AMINO TERMINAL PROTEASE FAMILY PROTEIN"/>
    <property type="match status" value="1"/>
</dbReference>
<feature type="domain" description="CAAX prenyl protease 2/Lysostaphin resistance protein A-like" evidence="3">
    <location>
        <begin position="127"/>
        <end position="216"/>
    </location>
</feature>
<gene>
    <name evidence="4" type="ORF">ACFQET_08590</name>
</gene>
<dbReference type="GO" id="GO:0016787">
    <property type="term" value="F:hydrolase activity"/>
    <property type="evidence" value="ECO:0007669"/>
    <property type="project" value="UniProtKB-KW"/>
</dbReference>
<comment type="caution">
    <text evidence="4">The sequence shown here is derived from an EMBL/GenBank/DDBJ whole genome shotgun (WGS) entry which is preliminary data.</text>
</comment>
<dbReference type="RefSeq" id="WP_225417760.1">
    <property type="nucleotide sequence ID" value="NZ_JBHSSJ010000012.1"/>
</dbReference>
<keyword evidence="2" id="KW-1133">Transmembrane helix</keyword>
<dbReference type="Proteomes" id="UP001596191">
    <property type="component" value="Unassembled WGS sequence"/>
</dbReference>
<dbReference type="InterPro" id="IPR052710">
    <property type="entry name" value="CAAX_protease"/>
</dbReference>
<keyword evidence="2" id="KW-0472">Membrane</keyword>
<feature type="transmembrane region" description="Helical" evidence="2">
    <location>
        <begin position="158"/>
        <end position="175"/>
    </location>
</feature>
<feature type="transmembrane region" description="Helical" evidence="2">
    <location>
        <begin position="181"/>
        <end position="198"/>
    </location>
</feature>
<protein>
    <submittedName>
        <fullName evidence="4">CPBP family intramembrane glutamic endopeptidase</fullName>
        <ecNumber evidence="4">3.4.-.-</ecNumber>
    </submittedName>
</protein>
<evidence type="ECO:0000256" key="2">
    <source>
        <dbReference type="SAM" id="Phobius"/>
    </source>
</evidence>
<evidence type="ECO:0000313" key="5">
    <source>
        <dbReference type="Proteomes" id="UP001596191"/>
    </source>
</evidence>
<reference evidence="5" key="1">
    <citation type="journal article" date="2019" name="Int. J. Syst. Evol. Microbiol.">
        <title>The Global Catalogue of Microorganisms (GCM) 10K type strain sequencing project: providing services to taxonomists for standard genome sequencing and annotation.</title>
        <authorList>
            <consortium name="The Broad Institute Genomics Platform"/>
            <consortium name="The Broad Institute Genome Sequencing Center for Infectious Disease"/>
            <person name="Wu L."/>
            <person name="Ma J."/>
        </authorList>
    </citation>
    <scope>NUCLEOTIDE SEQUENCE [LARGE SCALE GENOMIC DNA]</scope>
    <source>
        <strain evidence="5">CCM 8907</strain>
    </source>
</reference>
<keyword evidence="4" id="KW-0378">Hydrolase</keyword>
<evidence type="ECO:0000256" key="1">
    <source>
        <dbReference type="ARBA" id="ARBA00009067"/>
    </source>
</evidence>
<proteinExistence type="inferred from homology"/>
<sequence>MKTKLWKIGGFSGWGWVMILLVLLNFVQLPALFLKHGPLWQLIGWSVLYVVGFVLTAVIGFWAWRHFRPRPWQRLTRKDWWLMVRAYGFILLVEALLGLVNNLLYHETSTANNQAISQIMGRSSLTMIMLSVTAVLASPVVEELTFRGVLLDGCFSQNSFWLPIMISGAAFSIPHMSDNPVSWVIYAVMGGTFAYVYRKTDKLQSTVILHAFNNLVAVGLMFLSLK</sequence>
<comment type="similarity">
    <text evidence="1">Belongs to the UPF0177 family.</text>
</comment>
<feature type="transmembrane region" description="Helical" evidence="2">
    <location>
        <begin position="125"/>
        <end position="146"/>
    </location>
</feature>
<name>A0ABW1TP02_9LACO</name>
<dbReference type="EC" id="3.4.-.-" evidence="4"/>
<organism evidence="4 5">
    <name type="scientific">Levilactobacillus tangyuanensis</name>
    <dbReference type="NCBI Taxonomy" id="2486021"/>
    <lineage>
        <taxon>Bacteria</taxon>
        <taxon>Bacillati</taxon>
        <taxon>Bacillota</taxon>
        <taxon>Bacilli</taxon>
        <taxon>Lactobacillales</taxon>
        <taxon>Lactobacillaceae</taxon>
        <taxon>Levilactobacillus</taxon>
    </lineage>
</organism>
<keyword evidence="5" id="KW-1185">Reference proteome</keyword>
<keyword evidence="2" id="KW-0812">Transmembrane</keyword>
<evidence type="ECO:0000313" key="4">
    <source>
        <dbReference type="EMBL" id="MFC6275568.1"/>
    </source>
</evidence>
<feature type="transmembrane region" description="Helical" evidence="2">
    <location>
        <begin position="207"/>
        <end position="225"/>
    </location>
</feature>
<feature type="transmembrane region" description="Helical" evidence="2">
    <location>
        <begin position="12"/>
        <end position="33"/>
    </location>
</feature>
<feature type="transmembrane region" description="Helical" evidence="2">
    <location>
        <begin position="84"/>
        <end position="105"/>
    </location>
</feature>
<accession>A0ABW1TP02</accession>
<evidence type="ECO:0000259" key="3">
    <source>
        <dbReference type="Pfam" id="PF02517"/>
    </source>
</evidence>
<dbReference type="PANTHER" id="PTHR36435">
    <property type="entry name" value="SLR1288 PROTEIN"/>
    <property type="match status" value="1"/>
</dbReference>
<dbReference type="Pfam" id="PF02517">
    <property type="entry name" value="Rce1-like"/>
    <property type="match status" value="1"/>
</dbReference>
<feature type="transmembrane region" description="Helical" evidence="2">
    <location>
        <begin position="39"/>
        <end position="64"/>
    </location>
</feature>